<dbReference type="PANTHER" id="PTHR47939">
    <property type="entry name" value="MEMBRANE-ASSOCIATED SALT-INDUCIBLE PROTEIN-LIKE"/>
    <property type="match status" value="1"/>
</dbReference>
<dbReference type="STRING" id="765440.A0A0C3BC98"/>
<evidence type="ECO:0000313" key="3">
    <source>
        <dbReference type="Proteomes" id="UP000054166"/>
    </source>
</evidence>
<dbReference type="Pfam" id="PF01535">
    <property type="entry name" value="PPR"/>
    <property type="match status" value="1"/>
</dbReference>
<dbReference type="PANTHER" id="PTHR47939:SF5">
    <property type="entry name" value="PENTACOTRIPEPTIDE-REPEAT REGION OF PRORP DOMAIN-CONTAINING PROTEIN"/>
    <property type="match status" value="1"/>
</dbReference>
<feature type="compositionally biased region" description="Basic and acidic residues" evidence="1">
    <location>
        <begin position="130"/>
        <end position="142"/>
    </location>
</feature>
<feature type="region of interest" description="Disordered" evidence="1">
    <location>
        <begin position="123"/>
        <end position="143"/>
    </location>
</feature>
<dbReference type="InParanoid" id="A0A0C3BC98"/>
<keyword evidence="3" id="KW-1185">Reference proteome</keyword>
<evidence type="ECO:0000313" key="2">
    <source>
        <dbReference type="EMBL" id="KIM83923.1"/>
    </source>
</evidence>
<organism evidence="2 3">
    <name type="scientific">Piloderma croceum (strain F 1598)</name>
    <dbReference type="NCBI Taxonomy" id="765440"/>
    <lineage>
        <taxon>Eukaryota</taxon>
        <taxon>Fungi</taxon>
        <taxon>Dikarya</taxon>
        <taxon>Basidiomycota</taxon>
        <taxon>Agaricomycotina</taxon>
        <taxon>Agaricomycetes</taxon>
        <taxon>Agaricomycetidae</taxon>
        <taxon>Atheliales</taxon>
        <taxon>Atheliaceae</taxon>
        <taxon>Piloderma</taxon>
    </lineage>
</organism>
<gene>
    <name evidence="2" type="ORF">PILCRDRAFT_68660</name>
</gene>
<dbReference type="InterPro" id="IPR050667">
    <property type="entry name" value="PPR-containing_protein"/>
</dbReference>
<sequence>MNAESSPDEHSRLLHIIATTHSSEDAWDAYRTLSTFAVDPAANKHHVIPLAHFHRLARLLGSTKPKTRTLFLRLLTVLASLKRTGGNIHTWEWNALIDCAGKGWRKTRPQDYKASLDVYEDMVSQGPPEGDEHDHNRTDQKDSTAVAKPDIITYTTLLYLACRTLMPATVRQAGSLLRSSGIPPNLVTHLSMLRYYARTSQLSGVRATIMRLREQGFVMGIDGINACMAAFMFNSRMDIATTIYRVLRHHVVPEHDVGEHDIDAAIRYLDVAEDIVIGETLIPDRVSYTIIIQGLAYQGDLIQSLQVFTHMLSSPDIEPFAPLVPNENGELLPNRYPTTLPVFRALFLGFARHAQVPVPKKEKEQLSTRLKALANPPSPWTLTNLEFIFKSFLELPADTRPSERTIYWILVGFAKTSGRDVHKMQKVWSRLVEHFGGGWGGRLEKCRKIFYGELPGADKWPG</sequence>
<dbReference type="HOGENOM" id="CLU_027583_0_0_1"/>
<dbReference type="Gene3D" id="1.25.40.10">
    <property type="entry name" value="Tetratricopeptide repeat domain"/>
    <property type="match status" value="1"/>
</dbReference>
<reference evidence="3" key="2">
    <citation type="submission" date="2015-01" db="EMBL/GenBank/DDBJ databases">
        <title>Evolutionary Origins and Diversification of the Mycorrhizal Mutualists.</title>
        <authorList>
            <consortium name="DOE Joint Genome Institute"/>
            <consortium name="Mycorrhizal Genomics Consortium"/>
            <person name="Kohler A."/>
            <person name="Kuo A."/>
            <person name="Nagy L.G."/>
            <person name="Floudas D."/>
            <person name="Copeland A."/>
            <person name="Barry K.W."/>
            <person name="Cichocki N."/>
            <person name="Veneault-Fourrey C."/>
            <person name="LaButti K."/>
            <person name="Lindquist E.A."/>
            <person name="Lipzen A."/>
            <person name="Lundell T."/>
            <person name="Morin E."/>
            <person name="Murat C."/>
            <person name="Riley R."/>
            <person name="Ohm R."/>
            <person name="Sun H."/>
            <person name="Tunlid A."/>
            <person name="Henrissat B."/>
            <person name="Grigoriev I.V."/>
            <person name="Hibbett D.S."/>
            <person name="Martin F."/>
        </authorList>
    </citation>
    <scope>NUCLEOTIDE SEQUENCE [LARGE SCALE GENOMIC DNA]</scope>
    <source>
        <strain evidence="3">F 1598</strain>
    </source>
</reference>
<evidence type="ECO:0008006" key="4">
    <source>
        <dbReference type="Google" id="ProtNLM"/>
    </source>
</evidence>
<dbReference type="EMBL" id="KN832989">
    <property type="protein sequence ID" value="KIM83923.1"/>
    <property type="molecule type" value="Genomic_DNA"/>
</dbReference>
<dbReference type="InterPro" id="IPR002885">
    <property type="entry name" value="PPR_rpt"/>
</dbReference>
<dbReference type="Proteomes" id="UP000054166">
    <property type="component" value="Unassembled WGS sequence"/>
</dbReference>
<protein>
    <recommendedName>
        <fullName evidence="4">Pentacotripeptide-repeat region of PRORP domain-containing protein</fullName>
    </recommendedName>
</protein>
<dbReference type="InterPro" id="IPR011990">
    <property type="entry name" value="TPR-like_helical_dom_sf"/>
</dbReference>
<dbReference type="OrthoDB" id="1908178at2759"/>
<name>A0A0C3BC98_PILCF</name>
<reference evidence="2 3" key="1">
    <citation type="submission" date="2014-04" db="EMBL/GenBank/DDBJ databases">
        <authorList>
            <consortium name="DOE Joint Genome Institute"/>
            <person name="Kuo A."/>
            <person name="Tarkka M."/>
            <person name="Buscot F."/>
            <person name="Kohler A."/>
            <person name="Nagy L.G."/>
            <person name="Floudas D."/>
            <person name="Copeland A."/>
            <person name="Barry K.W."/>
            <person name="Cichocki N."/>
            <person name="Veneault-Fourrey C."/>
            <person name="LaButti K."/>
            <person name="Lindquist E.A."/>
            <person name="Lipzen A."/>
            <person name="Lundell T."/>
            <person name="Morin E."/>
            <person name="Murat C."/>
            <person name="Sun H."/>
            <person name="Tunlid A."/>
            <person name="Henrissat B."/>
            <person name="Grigoriev I.V."/>
            <person name="Hibbett D.S."/>
            <person name="Martin F."/>
            <person name="Nordberg H.P."/>
            <person name="Cantor M.N."/>
            <person name="Hua S.X."/>
        </authorList>
    </citation>
    <scope>NUCLEOTIDE SEQUENCE [LARGE SCALE GENOMIC DNA]</scope>
    <source>
        <strain evidence="2 3">F 1598</strain>
    </source>
</reference>
<proteinExistence type="predicted"/>
<dbReference type="AlphaFoldDB" id="A0A0C3BC98"/>
<evidence type="ECO:0000256" key="1">
    <source>
        <dbReference type="SAM" id="MobiDB-lite"/>
    </source>
</evidence>
<accession>A0A0C3BC98</accession>